<dbReference type="GO" id="GO:0046872">
    <property type="term" value="F:metal ion binding"/>
    <property type="evidence" value="ECO:0007669"/>
    <property type="project" value="UniProtKB-KW"/>
</dbReference>
<feature type="compositionally biased region" description="Basic and acidic residues" evidence="7">
    <location>
        <begin position="1322"/>
        <end position="1331"/>
    </location>
</feature>
<evidence type="ECO:0000259" key="8">
    <source>
        <dbReference type="PROSITE" id="PS51746"/>
    </source>
</evidence>
<feature type="compositionally biased region" description="Pro residues" evidence="7">
    <location>
        <begin position="1104"/>
        <end position="1113"/>
    </location>
</feature>
<evidence type="ECO:0000256" key="4">
    <source>
        <dbReference type="ARBA" id="ARBA00022912"/>
    </source>
</evidence>
<feature type="coiled-coil region" evidence="6">
    <location>
        <begin position="1373"/>
        <end position="1650"/>
    </location>
</feature>
<feature type="compositionally biased region" description="Polar residues" evidence="7">
    <location>
        <begin position="2210"/>
        <end position="2225"/>
    </location>
</feature>
<keyword evidence="4 5" id="KW-0904">Protein phosphatase</keyword>
<dbReference type="Proteomes" id="UP000591131">
    <property type="component" value="Unassembled WGS sequence"/>
</dbReference>
<feature type="domain" description="PPM-type phosphatase" evidence="8">
    <location>
        <begin position="131"/>
        <end position="426"/>
    </location>
</feature>
<sequence>MGCGPSSTATNVPSNIIRRLRKPSFTSDTLLRRRRLSITNPNNGDEINEEAVQSTRPRTFLKGQRSSSCNGNVEEEIVVATGVAKEEDISGGRRWSIASTTDSDLHHRETYKDKDTQLTGSVPVRMLKDSGIGYACKKGLKPESPNQDSFLIMNVDDIFTVYGVFDGHGLKGHDAILDEEKDNLHDEKAITKAMKSWFARVQEELEAATKSDELDATCSGSTTTLVVHCHKTDTLTAAWVGDSRAVLAVGSAPRGIDLTTDHRPDRPHEKARIEKSGGRVGFDGHCNYRVYVRGQNYPGLNMSRAMGDLVAYYRAGIIPIPDIKRKHVTRSTVEAPAAGGGGGGASSSSLLSSTSGVSEWRPGDPFLLLCSDGVWEFISTQEAVRIVSTILTSSKQAQSAAELLAKRACRRWLDQGAGFTMPAAAVNDAKKKLMASQGFTPQIRGSFSTEDLRKLFYSTTTKDTFVDKSLLNGSSNSCSMSCIHKIDEDMARKGEFKPNRAPFWPRDMSAYREQYKPLPLHGAVINKELAKTFRPASSVGNGPSPKQTSKSRYTDDYVIYTRAKKEVMMRPAIQTHIDREAYLLYTKPASHEFYPDWQKNSGGMECVGERCKPPLPKPTTSTMGFHFDAHTRYSEDYPPGSGADSQLALAGRESCKVLLEHGSYAEDNSSRIQGNSVPNRVRDYINNRNLHNGRILSNGVPSIVNILRGDVNNNRPTTTDNAYRQRRRQQQRAQTTLRDGEDRRPSTAAAGGGGGVGGKVYHHHGNIMSSYGMVVAIGSIGALFIVGGCSYKCIQWYQGRGFKYRIKGVKEWIEKVKLGAAKIILPKGHNIEVIGDGTEEEKGANMSYRRKRKAFNEKVGNRVVGNDKGSSQGSIASIVEGEADNVTGDGVQSRLLEGTSTAWQSMLQRRLMDDAMDVVKAREAERKARAVLEDIRIRWDELINGCSSSLSLANIAYTTLPDKGDICGVLPEGGEESFILCQVEDKVEEQQQCLMVALGGDDRRAAWVHMEGLCQIPTPIKATARALLRDMEKASDDLKAQVSITEDAMGKAASAQESLIAALEEEQQKKREPEEEGIAVEQSTMEEARPHQQQQAALDYWHPSLPPLPPALPKEPGDEDEGIDYSNKDINGGKSGMDYPSIHSSEARLHILGESTSNISMSSPVKEASKPREDDKGVPSGMPDLGLLKSWGTGHMAEEGKEKRKSGYRRGEVSRATVTIREKVVYNSSGEQQQEGSGNSYNDKYYDNIKEDYDRIDNKELASPLTRIPRVSAALPPPHSSSSKQSLMSDKRRRRSSVSSLSSDGELSMLTSPTAYIPTRRLSMDTNKRDEDDGDISCSGYTSASSLYEDSSRRIGGSRGLEKENLRAQANECIDLSKRLAAEKERREKAESLVRQLKGQIREFKGSKMSGDEKDKRIDRLLRRLSLVAAELEESKAQVKEADVLQHNLKAEIDEVKKAAAKERALHAQAMADTRHASARRIAELTEEKRRSEEALAGEVGRKVEINNRYRERMAAMEIVIESLTEEGKEREKDNEELMERIESMRGQLDALERIKEHEIEEVKSKEAQRTRDLLKRIEYVEEELEESRLKFKKHEDSVEAEREKVKEMKLELERVTEEALSSKHGREVAEKARQAVEERYEKLKVAEAKRLGEMSSLRLELVEVREALVIAKTRADSLAREIEDRGNEQVDDDEEDEDEADAIPCMDTIINEGEDSEATTIKKGDRESSPYIAFDSPSVYSTPGGLVGSSSSVKRRRRRLRRVSAPLLDAATLSMHQHARIGLVEDLKGQVSNLTTQLIESIGKLRLSQEELDEIKVNFMSMEIELNEEKDRIEEMKAEVSTKARETLISSGRAAVAESMLRETVEERQREKLTLLAEIASLRSSLLQNEAIAARQSASVNASLQEANEKVRMLETRLSMQQNSISAMSEQCNRWRIQAEQVESQLIGRELETTSLRASLEEAKARATELSDDLATAGDSLVNMETNTLDLQFKLSYYESLFAQNEAAVIVAKACVGGITGAMAIESQRREAELIKSSEVKVHEGRKQVEELQGTLKEVENDKKDVERALVELRRETGERELLVAERMAKLEEMNEELKEVVKTVEDKMAEVQEKLTSRDAEIEILKTIGLSAEQRKSLEEEIEEANKTMRDALEDLSSTRADLETASREVTRCHKIMEQFDMEIITAGDKSSCGGSRLSQGKRAKPRNATSNGSTAAFNSTSAPICDNKQFGNSKANAM</sequence>
<dbReference type="SMART" id="SM00332">
    <property type="entry name" value="PP2Cc"/>
    <property type="match status" value="1"/>
</dbReference>
<reference evidence="9 10" key="1">
    <citation type="submission" date="2020-04" db="EMBL/GenBank/DDBJ databases">
        <title>Perkinsus chesapeaki whole genome sequence.</title>
        <authorList>
            <person name="Bogema D.R."/>
        </authorList>
    </citation>
    <scope>NUCLEOTIDE SEQUENCE [LARGE SCALE GENOMIC DNA]</scope>
    <source>
        <strain evidence="9">ATCC PRA-425</strain>
    </source>
</reference>
<name>A0A7J6N2B1_PERCH</name>
<feature type="coiled-coil region" evidence="6">
    <location>
        <begin position="1813"/>
        <end position="1847"/>
    </location>
</feature>
<dbReference type="CDD" id="cd00143">
    <property type="entry name" value="PP2Cc"/>
    <property type="match status" value="1"/>
</dbReference>
<feature type="coiled-coil region" evidence="6">
    <location>
        <begin position="1021"/>
        <end position="1048"/>
    </location>
</feature>
<feature type="region of interest" description="Disordered" evidence="7">
    <location>
        <begin position="1682"/>
        <end position="1701"/>
    </location>
</feature>
<feature type="compositionally biased region" description="Polar residues" evidence="7">
    <location>
        <begin position="711"/>
        <end position="722"/>
    </location>
</feature>
<feature type="compositionally biased region" description="Polar residues" evidence="7">
    <location>
        <begin position="1081"/>
        <end position="1096"/>
    </location>
</feature>
<dbReference type="PROSITE" id="PS01032">
    <property type="entry name" value="PPM_1"/>
    <property type="match status" value="1"/>
</dbReference>
<dbReference type="PANTHER" id="PTHR47992">
    <property type="entry name" value="PROTEIN PHOSPHATASE"/>
    <property type="match status" value="1"/>
</dbReference>
<dbReference type="InterPro" id="IPR001932">
    <property type="entry name" value="PPM-type_phosphatase-like_dom"/>
</dbReference>
<keyword evidence="10" id="KW-1185">Reference proteome</keyword>
<evidence type="ECO:0000256" key="7">
    <source>
        <dbReference type="SAM" id="MobiDB-lite"/>
    </source>
</evidence>
<evidence type="ECO:0000256" key="5">
    <source>
        <dbReference type="RuleBase" id="RU003465"/>
    </source>
</evidence>
<feature type="region of interest" description="Disordered" evidence="7">
    <location>
        <begin position="1065"/>
        <end position="1135"/>
    </location>
</feature>
<accession>A0A7J6N2B1</accession>
<evidence type="ECO:0000313" key="9">
    <source>
        <dbReference type="EMBL" id="KAF4678032.1"/>
    </source>
</evidence>
<comment type="caution">
    <text evidence="9">The sequence shown here is derived from an EMBL/GenBank/DDBJ whole genome shotgun (WGS) entry which is preliminary data.</text>
</comment>
<dbReference type="SUPFAM" id="SSF81606">
    <property type="entry name" value="PP2C-like"/>
    <property type="match status" value="1"/>
</dbReference>
<feature type="compositionally biased region" description="Polar residues" evidence="7">
    <location>
        <begin position="2232"/>
        <end position="2241"/>
    </location>
</feature>
<gene>
    <name evidence="9" type="ORF">FOL47_006984</name>
</gene>
<dbReference type="Gene3D" id="3.60.40.10">
    <property type="entry name" value="PPM-type phosphatase domain"/>
    <property type="match status" value="1"/>
</dbReference>
<feature type="coiled-coil region" evidence="6">
    <location>
        <begin position="1898"/>
        <end position="1981"/>
    </location>
</feature>
<dbReference type="PROSITE" id="PS51746">
    <property type="entry name" value="PPM_2"/>
    <property type="match status" value="1"/>
</dbReference>
<keyword evidence="3 5" id="KW-0378">Hydrolase</keyword>
<feature type="region of interest" description="Disordered" evidence="7">
    <location>
        <begin position="2192"/>
        <end position="2241"/>
    </location>
</feature>
<feature type="compositionally biased region" description="Basic and acidic residues" evidence="7">
    <location>
        <begin position="1167"/>
        <end position="1177"/>
    </location>
</feature>
<feature type="compositionally biased region" description="Polar residues" evidence="7">
    <location>
        <begin position="1154"/>
        <end position="1163"/>
    </location>
</feature>
<dbReference type="InterPro" id="IPR036457">
    <property type="entry name" value="PPM-type-like_dom_sf"/>
</dbReference>
<feature type="compositionally biased region" description="Polar residues" evidence="7">
    <location>
        <begin position="1226"/>
        <end position="1242"/>
    </location>
</feature>
<dbReference type="EMBL" id="JAAPAO010000004">
    <property type="protein sequence ID" value="KAF4678032.1"/>
    <property type="molecule type" value="Genomic_DNA"/>
</dbReference>
<protein>
    <recommendedName>
        <fullName evidence="8">PPM-type phosphatase domain-containing protein</fullName>
    </recommendedName>
</protein>
<dbReference type="InterPro" id="IPR000222">
    <property type="entry name" value="PP2C_BS"/>
</dbReference>
<feature type="region of interest" description="Disordered" evidence="7">
    <location>
        <begin position="1267"/>
        <end position="1343"/>
    </location>
</feature>
<organism evidence="9 10">
    <name type="scientific">Perkinsus chesapeaki</name>
    <name type="common">Clam parasite</name>
    <name type="synonym">Perkinsus andrewsi</name>
    <dbReference type="NCBI Taxonomy" id="330153"/>
    <lineage>
        <taxon>Eukaryota</taxon>
        <taxon>Sar</taxon>
        <taxon>Alveolata</taxon>
        <taxon>Perkinsozoa</taxon>
        <taxon>Perkinsea</taxon>
        <taxon>Perkinsida</taxon>
        <taxon>Perkinsidae</taxon>
        <taxon>Perkinsus</taxon>
    </lineage>
</organism>
<feature type="coiled-coil region" evidence="6">
    <location>
        <begin position="2043"/>
        <end position="2171"/>
    </location>
</feature>
<comment type="subcellular location">
    <subcellularLocation>
        <location evidence="1">Membrane</location>
        <topology evidence="1">Peripheral membrane protein</topology>
    </subcellularLocation>
</comment>
<feature type="region of interest" description="Disordered" evidence="7">
    <location>
        <begin position="709"/>
        <end position="755"/>
    </location>
</feature>
<evidence type="ECO:0000256" key="6">
    <source>
        <dbReference type="SAM" id="Coils"/>
    </source>
</evidence>
<dbReference type="InterPro" id="IPR015655">
    <property type="entry name" value="PP2C"/>
</dbReference>
<evidence type="ECO:0000256" key="1">
    <source>
        <dbReference type="ARBA" id="ARBA00004170"/>
    </source>
</evidence>
<keyword evidence="6" id="KW-0175">Coiled coil</keyword>
<dbReference type="GO" id="GO:0004722">
    <property type="term" value="F:protein serine/threonine phosphatase activity"/>
    <property type="evidence" value="ECO:0007669"/>
    <property type="project" value="InterPro"/>
</dbReference>
<dbReference type="Pfam" id="PF00481">
    <property type="entry name" value="PP2C"/>
    <property type="match status" value="1"/>
</dbReference>
<keyword evidence="2" id="KW-0479">Metal-binding</keyword>
<feature type="region of interest" description="Disordered" evidence="7">
    <location>
        <begin position="1154"/>
        <end position="1245"/>
    </location>
</feature>
<feature type="compositionally biased region" description="Acidic residues" evidence="7">
    <location>
        <begin position="1690"/>
        <end position="1701"/>
    </location>
</feature>
<proteinExistence type="inferred from homology"/>
<evidence type="ECO:0000256" key="2">
    <source>
        <dbReference type="ARBA" id="ARBA00022723"/>
    </source>
</evidence>
<dbReference type="GO" id="GO:0016020">
    <property type="term" value="C:membrane"/>
    <property type="evidence" value="ECO:0007669"/>
    <property type="project" value="UniProtKB-SubCell"/>
</dbReference>
<comment type="similarity">
    <text evidence="5">Belongs to the PP2C family.</text>
</comment>
<evidence type="ECO:0000313" key="10">
    <source>
        <dbReference type="Proteomes" id="UP000591131"/>
    </source>
</evidence>
<evidence type="ECO:0000256" key="3">
    <source>
        <dbReference type="ARBA" id="ARBA00022801"/>
    </source>
</evidence>
<dbReference type="OrthoDB" id="448517at2759"/>